<dbReference type="STRING" id="2082308.A0A2K1R0W2"/>
<evidence type="ECO:0000313" key="5">
    <source>
        <dbReference type="Proteomes" id="UP000243797"/>
    </source>
</evidence>
<comment type="similarity">
    <text evidence="2">Belongs to the PAF1 family.</text>
</comment>
<dbReference type="EMBL" id="NKHZ01000017">
    <property type="protein sequence ID" value="PNS20803.1"/>
    <property type="molecule type" value="Genomic_DNA"/>
</dbReference>
<protein>
    <recommendedName>
        <fullName evidence="6">RNA polymerase II-associated protein 1</fullName>
    </recommendedName>
</protein>
<dbReference type="Pfam" id="PF03985">
    <property type="entry name" value="Paf1"/>
    <property type="match status" value="1"/>
</dbReference>
<dbReference type="GO" id="GO:0016593">
    <property type="term" value="C:Cdc73/Paf1 complex"/>
    <property type="evidence" value="ECO:0007669"/>
    <property type="project" value="InterPro"/>
</dbReference>
<accession>A0A2K1R0W2</accession>
<dbReference type="OrthoDB" id="10260285at2759"/>
<dbReference type="InParanoid" id="A0A2K1R0W2"/>
<evidence type="ECO:0008006" key="6">
    <source>
        <dbReference type="Google" id="ProtNLM"/>
    </source>
</evidence>
<sequence length="457" mass="50743">MAQRVYHQDYIARIRYSNTLPPPPNPPKLLEIPGTGLKGSEYTNASYGTRLAREQPLNIEADAELGMPIDLVGLPGVFDGNEAAIMAREPPLPLHPHDRALLKPLSQIGKGNTGAGATFLRKTEYISADQGIKRYESSTSRDLFKMKNDPKRKNKAHLDKEHPLNILKNVIKGFDIAYPKDAYTGEDTTEKVKGAEVSNADIAAWSNPKHPKKPGLKVLDSYPILPDLDALPGVGSYMLVKYSTDPSTNTKGYDSSLDVAILKPTNPNTAKFESRMAAYERDLNAVMPTTEYDYDMYMLEDAAAVKGVKRKFDVGDPENDNPELYTFVDDQGVRTFKYKRLRAYETYQQQGDGDNAFGDSVALALHDPNLDVVPEGGKERLQKGAYIYPVLQRTQLRPKRKVQNAFVDDSQTPDTLLVTVRDADEDELGRRLAARAKYDMAMSLGENAAPQEISSQS</sequence>
<evidence type="ECO:0000256" key="3">
    <source>
        <dbReference type="ARBA" id="ARBA00023242"/>
    </source>
</evidence>
<dbReference type="GO" id="GO:0003682">
    <property type="term" value="F:chromatin binding"/>
    <property type="evidence" value="ECO:0007669"/>
    <property type="project" value="TreeGrafter"/>
</dbReference>
<evidence type="ECO:0000256" key="2">
    <source>
        <dbReference type="ARBA" id="ARBA00007560"/>
    </source>
</evidence>
<organism evidence="4 5">
    <name type="scientific">Sphaceloma murrayae</name>
    <dbReference type="NCBI Taxonomy" id="2082308"/>
    <lineage>
        <taxon>Eukaryota</taxon>
        <taxon>Fungi</taxon>
        <taxon>Dikarya</taxon>
        <taxon>Ascomycota</taxon>
        <taxon>Pezizomycotina</taxon>
        <taxon>Dothideomycetes</taxon>
        <taxon>Dothideomycetidae</taxon>
        <taxon>Myriangiales</taxon>
        <taxon>Elsinoaceae</taxon>
        <taxon>Sphaceloma</taxon>
    </lineage>
</organism>
<dbReference type="Proteomes" id="UP000243797">
    <property type="component" value="Unassembled WGS sequence"/>
</dbReference>
<dbReference type="GO" id="GO:0000993">
    <property type="term" value="F:RNA polymerase II complex binding"/>
    <property type="evidence" value="ECO:0007669"/>
    <property type="project" value="TreeGrafter"/>
</dbReference>
<keyword evidence="5" id="KW-1185">Reference proteome</keyword>
<dbReference type="PANTHER" id="PTHR23188:SF12">
    <property type="entry name" value="RNA POLYMERASE II-ASSOCIATED FACTOR 1 HOMOLOG"/>
    <property type="match status" value="1"/>
</dbReference>
<gene>
    <name evidence="4" type="ORF">CAC42_2734</name>
</gene>
<evidence type="ECO:0000256" key="1">
    <source>
        <dbReference type="ARBA" id="ARBA00004123"/>
    </source>
</evidence>
<dbReference type="PANTHER" id="PTHR23188">
    <property type="entry name" value="RNA POLYMERASE II-ASSOCIATED FACTOR 1 HOMOLOG"/>
    <property type="match status" value="1"/>
</dbReference>
<dbReference type="GO" id="GO:0006368">
    <property type="term" value="P:transcription elongation by RNA polymerase II"/>
    <property type="evidence" value="ECO:0007669"/>
    <property type="project" value="InterPro"/>
</dbReference>
<evidence type="ECO:0000313" key="4">
    <source>
        <dbReference type="EMBL" id="PNS20803.1"/>
    </source>
</evidence>
<name>A0A2K1R0W2_9PEZI</name>
<reference evidence="4 5" key="1">
    <citation type="submission" date="2017-06" db="EMBL/GenBank/DDBJ databases">
        <title>Draft genome sequence of a variant of Elsinoe murrayae.</title>
        <authorList>
            <person name="Cheng Q."/>
        </authorList>
    </citation>
    <scope>NUCLEOTIDE SEQUENCE [LARGE SCALE GENOMIC DNA]</scope>
    <source>
        <strain evidence="4 5">CQ-2017a</strain>
    </source>
</reference>
<dbReference type="InterPro" id="IPR007133">
    <property type="entry name" value="RNA_pol_II-assoc_Paf1"/>
</dbReference>
<proteinExistence type="inferred from homology"/>
<dbReference type="FunCoup" id="A0A2K1R0W2">
    <property type="interactions" value="289"/>
</dbReference>
<comment type="subcellular location">
    <subcellularLocation>
        <location evidence="1">Nucleus</location>
    </subcellularLocation>
</comment>
<keyword evidence="3" id="KW-0539">Nucleus</keyword>
<comment type="caution">
    <text evidence="4">The sequence shown here is derived from an EMBL/GenBank/DDBJ whole genome shotgun (WGS) entry which is preliminary data.</text>
</comment>
<dbReference type="AlphaFoldDB" id="A0A2K1R0W2"/>